<gene>
    <name evidence="2" type="ORF">AV656_08265</name>
</gene>
<dbReference type="GO" id="GO:0008781">
    <property type="term" value="F:N-acylneuraminate cytidylyltransferase activity"/>
    <property type="evidence" value="ECO:0007669"/>
    <property type="project" value="TreeGrafter"/>
</dbReference>
<dbReference type="Proteomes" id="UP000076490">
    <property type="component" value="Unassembled WGS sequence"/>
</dbReference>
<dbReference type="PANTHER" id="PTHR21485">
    <property type="entry name" value="HAD SUPERFAMILY MEMBERS CMAS AND KDSC"/>
    <property type="match status" value="1"/>
</dbReference>
<sequence>MEGKMDILAIIPARGGSKGIPRKNVRLLVGKPLISYSIQNALNSKYSLDVVVSTDDEEIERISNQYGASVLIRPTDLASDDVTLDPVIYHAVKTFEQKRNKTYDIVITMQPTSPLLTTKTLDSAIEYFIKNDFDTVLSGVNKPHLAWTEKDGKVIPLYQKRLNRQYLPKNLLETGAFFISKRKFIDKNNRFGPEISVFDVPENESIDIDSSQDWWVAEKELSKKKILIRVEGYAEIGLGHIYRGLLLAYNFIDHNVCFVLSSQSDLGIEKIKQSHFQYKVIDNNNELYELLKLGNYDILVNDMLDTNSEYIKKCKEMCGRVVNFEDLGAGAALADAVINDLYDKKNDRNNHYWGSDYYCIRDEFLIAEPSKFKEEVKEVLVIFGGTDPSNLTQRVLNIVESINKSDIHYTFILGMGYAKADELINSAQKDNLNVDFVKDVKLMSEYMANADIAISSQGRTMLELASMSVPTILLAQNEREQHHEFGYLKNGFINLGLGKNVDNNTIRETLLWLINSPQIRKQMKEQMEKKDLRLGIERVKNIILNKHI</sequence>
<feature type="domain" description="Glycosyl transferase family 28 C-terminal" evidence="1">
    <location>
        <begin position="379"/>
        <end position="534"/>
    </location>
</feature>
<dbReference type="InterPro" id="IPR050793">
    <property type="entry name" value="CMP-NeuNAc_synthase"/>
</dbReference>
<reference evidence="2 3" key="1">
    <citation type="submission" date="2016-01" db="EMBL/GenBank/DDBJ databases">
        <title>Whole genome sequencing of Bhargavaea cecembensis T14.</title>
        <authorList>
            <person name="Hong K.W."/>
        </authorList>
    </citation>
    <scope>NUCLEOTIDE SEQUENCE [LARGE SCALE GENOMIC DNA]</scope>
    <source>
        <strain evidence="2 3">T14</strain>
    </source>
</reference>
<dbReference type="InterPro" id="IPR007235">
    <property type="entry name" value="Glyco_trans_28_C"/>
</dbReference>
<dbReference type="InterPro" id="IPR029044">
    <property type="entry name" value="Nucleotide-diphossugar_trans"/>
</dbReference>
<dbReference type="SUPFAM" id="SSF53756">
    <property type="entry name" value="UDP-Glycosyltransferase/glycogen phosphorylase"/>
    <property type="match status" value="1"/>
</dbReference>
<dbReference type="PANTHER" id="PTHR21485:SF3">
    <property type="entry name" value="N-ACYLNEURAMINATE CYTIDYLYLTRANSFERASE"/>
    <property type="match status" value="1"/>
</dbReference>
<dbReference type="Gene3D" id="3.90.550.10">
    <property type="entry name" value="Spore Coat Polysaccharide Biosynthesis Protein SpsA, Chain A"/>
    <property type="match status" value="1"/>
</dbReference>
<proteinExistence type="predicted"/>
<protein>
    <recommendedName>
        <fullName evidence="1">Glycosyl transferase family 28 C-terminal domain-containing protein</fullName>
    </recommendedName>
</protein>
<dbReference type="InterPro" id="IPR003329">
    <property type="entry name" value="Cytidylyl_trans"/>
</dbReference>
<dbReference type="AlphaFoldDB" id="A0A165H623"/>
<comment type="caution">
    <text evidence="2">The sequence shown here is derived from an EMBL/GenBank/DDBJ whole genome shotgun (WGS) entry which is preliminary data.</text>
</comment>
<accession>A0A165H623</accession>
<name>A0A165H623_9BACL</name>
<evidence type="ECO:0000259" key="1">
    <source>
        <dbReference type="Pfam" id="PF04101"/>
    </source>
</evidence>
<dbReference type="Pfam" id="PF04101">
    <property type="entry name" value="Glyco_tran_28_C"/>
    <property type="match status" value="1"/>
</dbReference>
<evidence type="ECO:0000313" key="2">
    <source>
        <dbReference type="EMBL" id="KZE38884.1"/>
    </source>
</evidence>
<evidence type="ECO:0000313" key="3">
    <source>
        <dbReference type="Proteomes" id="UP000076490"/>
    </source>
</evidence>
<organism evidence="2 3">
    <name type="scientific">Bhargavaea cecembensis</name>
    <dbReference type="NCBI Taxonomy" id="394098"/>
    <lineage>
        <taxon>Bacteria</taxon>
        <taxon>Bacillati</taxon>
        <taxon>Bacillota</taxon>
        <taxon>Bacilli</taxon>
        <taxon>Bacillales</taxon>
        <taxon>Caryophanaceae</taxon>
        <taxon>Bhargavaea</taxon>
    </lineage>
</organism>
<dbReference type="OrthoDB" id="9805604at2"/>
<dbReference type="CDD" id="cd02513">
    <property type="entry name" value="CMP-NeuAc_Synthase"/>
    <property type="match status" value="1"/>
</dbReference>
<dbReference type="GO" id="GO:0016758">
    <property type="term" value="F:hexosyltransferase activity"/>
    <property type="evidence" value="ECO:0007669"/>
    <property type="project" value="InterPro"/>
</dbReference>
<dbReference type="EMBL" id="LQNT01000009">
    <property type="protein sequence ID" value="KZE38884.1"/>
    <property type="molecule type" value="Genomic_DNA"/>
</dbReference>
<dbReference type="Gene3D" id="3.40.50.11190">
    <property type="match status" value="1"/>
</dbReference>
<dbReference type="Gene3D" id="3.40.50.2000">
    <property type="entry name" value="Glycogen Phosphorylase B"/>
    <property type="match status" value="1"/>
</dbReference>
<dbReference type="Pfam" id="PF02348">
    <property type="entry name" value="CTP_transf_3"/>
    <property type="match status" value="1"/>
</dbReference>
<dbReference type="SUPFAM" id="SSF53448">
    <property type="entry name" value="Nucleotide-diphospho-sugar transferases"/>
    <property type="match status" value="1"/>
</dbReference>